<dbReference type="GO" id="GO:0016020">
    <property type="term" value="C:membrane"/>
    <property type="evidence" value="ECO:0007669"/>
    <property type="project" value="UniProtKB-SubCell"/>
</dbReference>
<feature type="transmembrane region" description="Helical" evidence="7">
    <location>
        <begin position="236"/>
        <end position="259"/>
    </location>
</feature>
<evidence type="ECO:0000256" key="6">
    <source>
        <dbReference type="ARBA" id="ARBA00023136"/>
    </source>
</evidence>
<comment type="subcellular location">
    <subcellularLocation>
        <location evidence="1">Membrane</location>
        <topology evidence="1">Multi-pass membrane protein</topology>
    </subcellularLocation>
</comment>
<dbReference type="PANTHER" id="PTHR43731">
    <property type="entry name" value="RHOMBOID PROTEASE"/>
    <property type="match status" value="1"/>
</dbReference>
<dbReference type="InterPro" id="IPR035952">
    <property type="entry name" value="Rhomboid-like_sf"/>
</dbReference>
<reference evidence="9 10" key="1">
    <citation type="submission" date="2019-08" db="EMBL/GenBank/DDBJ databases">
        <authorList>
            <person name="Dong K."/>
        </authorList>
    </citation>
    <scope>NUCLEOTIDE SEQUENCE [LARGE SCALE GENOMIC DNA]</scope>
    <source>
        <strain evidence="9 10">M4-8</strain>
    </source>
</reference>
<dbReference type="Proteomes" id="UP000321196">
    <property type="component" value="Unassembled WGS sequence"/>
</dbReference>
<feature type="transmembrane region" description="Helical" evidence="7">
    <location>
        <begin position="184"/>
        <end position="200"/>
    </location>
</feature>
<dbReference type="EMBL" id="VRSW01000004">
    <property type="protein sequence ID" value="TXK03552.1"/>
    <property type="molecule type" value="Genomic_DNA"/>
</dbReference>
<feature type="transmembrane region" description="Helical" evidence="7">
    <location>
        <begin position="160"/>
        <end position="177"/>
    </location>
</feature>
<dbReference type="InterPro" id="IPR022764">
    <property type="entry name" value="Peptidase_S54_rhomboid_dom"/>
</dbReference>
<dbReference type="AlphaFoldDB" id="A0A5C8HMR6"/>
<evidence type="ECO:0000259" key="8">
    <source>
        <dbReference type="Pfam" id="PF01694"/>
    </source>
</evidence>
<keyword evidence="6 7" id="KW-0472">Membrane</keyword>
<organism evidence="9 10">
    <name type="scientific">Microbacterium mitrae</name>
    <dbReference type="NCBI Taxonomy" id="664640"/>
    <lineage>
        <taxon>Bacteria</taxon>
        <taxon>Bacillati</taxon>
        <taxon>Actinomycetota</taxon>
        <taxon>Actinomycetes</taxon>
        <taxon>Micrococcales</taxon>
        <taxon>Microbacteriaceae</taxon>
        <taxon>Microbacterium</taxon>
    </lineage>
</organism>
<keyword evidence="3 7" id="KW-0812">Transmembrane</keyword>
<keyword evidence="10" id="KW-1185">Reference proteome</keyword>
<dbReference type="Gene3D" id="1.20.1540.10">
    <property type="entry name" value="Rhomboid-like"/>
    <property type="match status" value="1"/>
</dbReference>
<gene>
    <name evidence="9" type="ORF">FVP60_11170</name>
</gene>
<evidence type="ECO:0000256" key="7">
    <source>
        <dbReference type="SAM" id="Phobius"/>
    </source>
</evidence>
<comment type="caution">
    <text evidence="9">The sequence shown here is derived from an EMBL/GenBank/DDBJ whole genome shotgun (WGS) entry which is preliminary data.</text>
</comment>
<keyword evidence="5 7" id="KW-1133">Transmembrane helix</keyword>
<feature type="domain" description="Peptidase S54 rhomboid" evidence="8">
    <location>
        <begin position="96"/>
        <end position="224"/>
    </location>
</feature>
<dbReference type="InterPro" id="IPR050925">
    <property type="entry name" value="Rhomboid_protease_S54"/>
</dbReference>
<evidence type="ECO:0000313" key="10">
    <source>
        <dbReference type="Proteomes" id="UP000321196"/>
    </source>
</evidence>
<feature type="transmembrane region" description="Helical" evidence="7">
    <location>
        <begin position="206"/>
        <end position="224"/>
    </location>
</feature>
<evidence type="ECO:0000256" key="5">
    <source>
        <dbReference type="ARBA" id="ARBA00022989"/>
    </source>
</evidence>
<dbReference type="GO" id="GO:0006508">
    <property type="term" value="P:proteolysis"/>
    <property type="evidence" value="ECO:0007669"/>
    <property type="project" value="UniProtKB-KW"/>
</dbReference>
<proteinExistence type="inferred from homology"/>
<feature type="transmembrane region" description="Helical" evidence="7">
    <location>
        <begin position="98"/>
        <end position="124"/>
    </location>
</feature>
<name>A0A5C8HMR6_9MICO</name>
<evidence type="ECO:0000256" key="4">
    <source>
        <dbReference type="ARBA" id="ARBA00022801"/>
    </source>
</evidence>
<protein>
    <submittedName>
        <fullName evidence="9">Rhomboid family intramembrane serine protease</fullName>
    </submittedName>
</protein>
<dbReference type="Pfam" id="PF01694">
    <property type="entry name" value="Rhomboid"/>
    <property type="match status" value="1"/>
</dbReference>
<keyword evidence="4" id="KW-0378">Hydrolase</keyword>
<evidence type="ECO:0000256" key="2">
    <source>
        <dbReference type="ARBA" id="ARBA00009045"/>
    </source>
</evidence>
<keyword evidence="9" id="KW-0645">Protease</keyword>
<dbReference type="GO" id="GO:0004252">
    <property type="term" value="F:serine-type endopeptidase activity"/>
    <property type="evidence" value="ECO:0007669"/>
    <property type="project" value="InterPro"/>
</dbReference>
<evidence type="ECO:0000256" key="1">
    <source>
        <dbReference type="ARBA" id="ARBA00004141"/>
    </source>
</evidence>
<dbReference type="OrthoDB" id="9807874at2"/>
<sequence>MCQRCLRTICHECQTPAAVGVVCPECMKQQKADRTPAQKKADRRWRGGSAGMSLVRSGTPVTYGIIAITVVAYFFDWITNRAVSGALAYNPFALSEPWRLLTVALTHAGIFHVGLNMLALYLIGRSLEPLIGSSRFLVLYLIATIGGDAAVSLLSPGWVVGASGAIFGLMGALIVIARRLGTDITGMLVVLGINFAYGFLVGGISWQAHLGGAIAGALVGLIYYNTRQRSQRTAQVLWLSGLTVVLVALAYVPLIRVLAALG</sequence>
<dbReference type="PANTHER" id="PTHR43731:SF14">
    <property type="entry name" value="PRESENILIN-ASSOCIATED RHOMBOID-LIKE PROTEIN, MITOCHONDRIAL"/>
    <property type="match status" value="1"/>
</dbReference>
<evidence type="ECO:0000313" key="9">
    <source>
        <dbReference type="EMBL" id="TXK03552.1"/>
    </source>
</evidence>
<feature type="transmembrane region" description="Helical" evidence="7">
    <location>
        <begin position="136"/>
        <end position="154"/>
    </location>
</feature>
<accession>A0A5C8HMR6</accession>
<comment type="similarity">
    <text evidence="2">Belongs to the peptidase S54 family.</text>
</comment>
<dbReference type="SUPFAM" id="SSF144091">
    <property type="entry name" value="Rhomboid-like"/>
    <property type="match status" value="1"/>
</dbReference>
<evidence type="ECO:0000256" key="3">
    <source>
        <dbReference type="ARBA" id="ARBA00022692"/>
    </source>
</evidence>
<feature type="transmembrane region" description="Helical" evidence="7">
    <location>
        <begin position="61"/>
        <end position="78"/>
    </location>
</feature>